<organism evidence="1 2">
    <name type="scientific">Spirosoma sordidisoli</name>
    <dbReference type="NCBI Taxonomy" id="2502893"/>
    <lineage>
        <taxon>Bacteria</taxon>
        <taxon>Pseudomonadati</taxon>
        <taxon>Bacteroidota</taxon>
        <taxon>Cytophagia</taxon>
        <taxon>Cytophagales</taxon>
        <taxon>Cytophagaceae</taxon>
        <taxon>Spirosoma</taxon>
    </lineage>
</organism>
<keyword evidence="2" id="KW-1185">Reference proteome</keyword>
<protein>
    <submittedName>
        <fullName evidence="1">Uncharacterized protein</fullName>
    </submittedName>
</protein>
<dbReference type="RefSeq" id="WP_077919745.1">
    <property type="nucleotide sequence ID" value="NZ_SBLB01000003.1"/>
</dbReference>
<reference evidence="1 2" key="1">
    <citation type="submission" date="2019-01" db="EMBL/GenBank/DDBJ databases">
        <title>Spirosoma flava sp. nov., a propanil-degrading bacterium isolated from herbicide-contaminated soil.</title>
        <authorList>
            <person name="Zhang L."/>
            <person name="Jiang J.-D."/>
        </authorList>
    </citation>
    <scope>NUCLEOTIDE SEQUENCE [LARGE SCALE GENOMIC DNA]</scope>
    <source>
        <strain evidence="1 2">TY50</strain>
    </source>
</reference>
<name>A0A4Q2UJY5_9BACT</name>
<dbReference type="AlphaFoldDB" id="A0A4Q2UJY5"/>
<sequence length="89" mass="9478">MAFYLEVTNTVAAKTGWPVGQKRYWPYSQGTCAQAEAAFRALTDAQQVAQTTLAAPAPASGKVWQVRNCAATADGPYVPDTDDGPDLID</sequence>
<dbReference type="Proteomes" id="UP000290407">
    <property type="component" value="Unassembled WGS sequence"/>
</dbReference>
<proteinExistence type="predicted"/>
<gene>
    <name evidence="1" type="ORF">EQG79_14615</name>
</gene>
<evidence type="ECO:0000313" key="2">
    <source>
        <dbReference type="Proteomes" id="UP000290407"/>
    </source>
</evidence>
<accession>A0A4Q2UJY5</accession>
<comment type="caution">
    <text evidence="1">The sequence shown here is derived from an EMBL/GenBank/DDBJ whole genome shotgun (WGS) entry which is preliminary data.</text>
</comment>
<dbReference type="EMBL" id="SBLB01000003">
    <property type="protein sequence ID" value="RYC69823.1"/>
    <property type="molecule type" value="Genomic_DNA"/>
</dbReference>
<evidence type="ECO:0000313" key="1">
    <source>
        <dbReference type="EMBL" id="RYC69823.1"/>
    </source>
</evidence>